<dbReference type="Gene3D" id="3.30.70.2390">
    <property type="match status" value="1"/>
</dbReference>
<sequence>MTQFPRDRFDDLPRVARVGAHRAQPRRGRGWITFAWWVLAVIALTLAGLFALSRLSDQVSFEFPVIGQTQAPAEPTPTEPEVQPVTDPSTLGPEVSITVLNGTGTTGLAGAVGDRLTAEGWPIGSRTNAAQTDVETTTVYYGTPADEALARGLVLALGFGDVAQSDAFPGATVTIVLGADSVPDA</sequence>
<evidence type="ECO:0000313" key="5">
    <source>
        <dbReference type="Proteomes" id="UP001321506"/>
    </source>
</evidence>
<evidence type="ECO:0000256" key="1">
    <source>
        <dbReference type="SAM" id="MobiDB-lite"/>
    </source>
</evidence>
<protein>
    <submittedName>
        <fullName evidence="4">LytR C-terminal domain-containing protein</fullName>
    </submittedName>
</protein>
<dbReference type="AlphaFoldDB" id="A0AAW6T8S6"/>
<comment type="caution">
    <text evidence="4">The sequence shown here is derived from an EMBL/GenBank/DDBJ whole genome shotgun (WGS) entry which is preliminary data.</text>
</comment>
<dbReference type="Pfam" id="PF13399">
    <property type="entry name" value="LytR_C"/>
    <property type="match status" value="1"/>
</dbReference>
<keyword evidence="5" id="KW-1185">Reference proteome</keyword>
<reference evidence="4 5" key="1">
    <citation type="submission" date="2023-04" db="EMBL/GenBank/DDBJ databases">
        <title>Klugiella caeni sp. nov. isolated from the sludge of biochemical tank.</title>
        <authorList>
            <person name="Geng K."/>
        </authorList>
    </citation>
    <scope>NUCLEOTIDE SEQUENCE [LARGE SCALE GENOMIC DNA]</scope>
    <source>
        <strain evidence="4 5">YN-L-19</strain>
    </source>
</reference>
<dbReference type="InterPro" id="IPR050922">
    <property type="entry name" value="LytR/CpsA/Psr_CW_biosynth"/>
</dbReference>
<dbReference type="Proteomes" id="UP001321506">
    <property type="component" value="Unassembled WGS sequence"/>
</dbReference>
<proteinExistence type="predicted"/>
<feature type="region of interest" description="Disordered" evidence="1">
    <location>
        <begin position="70"/>
        <end position="91"/>
    </location>
</feature>
<dbReference type="PANTHER" id="PTHR33392">
    <property type="entry name" value="POLYISOPRENYL-TEICHOIC ACID--PEPTIDOGLYCAN TEICHOIC ACID TRANSFERASE TAGU"/>
    <property type="match status" value="1"/>
</dbReference>
<dbReference type="InterPro" id="IPR027381">
    <property type="entry name" value="LytR/CpsA/Psr_C"/>
</dbReference>
<keyword evidence="2" id="KW-0812">Transmembrane</keyword>
<keyword evidence="2" id="KW-1133">Transmembrane helix</keyword>
<evidence type="ECO:0000259" key="3">
    <source>
        <dbReference type="Pfam" id="PF13399"/>
    </source>
</evidence>
<evidence type="ECO:0000313" key="4">
    <source>
        <dbReference type="EMBL" id="MDI2098758.1"/>
    </source>
</evidence>
<dbReference type="EMBL" id="JASATX010000002">
    <property type="protein sequence ID" value="MDI2098758.1"/>
    <property type="molecule type" value="Genomic_DNA"/>
</dbReference>
<gene>
    <name evidence="4" type="ORF">QF206_07240</name>
</gene>
<dbReference type="PANTHER" id="PTHR33392:SF6">
    <property type="entry name" value="POLYISOPRENYL-TEICHOIC ACID--PEPTIDOGLYCAN TEICHOIC ACID TRANSFERASE TAGU"/>
    <property type="match status" value="1"/>
</dbReference>
<feature type="transmembrane region" description="Helical" evidence="2">
    <location>
        <begin position="31"/>
        <end position="52"/>
    </location>
</feature>
<evidence type="ECO:0000256" key="2">
    <source>
        <dbReference type="SAM" id="Phobius"/>
    </source>
</evidence>
<name>A0AAW6T8S6_9MICO</name>
<keyword evidence="2" id="KW-0472">Membrane</keyword>
<accession>A0AAW6T8S6</accession>
<dbReference type="RefSeq" id="WP_281488535.1">
    <property type="nucleotide sequence ID" value="NZ_JASATX010000002.1"/>
</dbReference>
<organism evidence="4 5">
    <name type="scientific">Ruicaihuangia caeni</name>
    <dbReference type="NCBI Taxonomy" id="3042517"/>
    <lineage>
        <taxon>Bacteria</taxon>
        <taxon>Bacillati</taxon>
        <taxon>Actinomycetota</taxon>
        <taxon>Actinomycetes</taxon>
        <taxon>Micrococcales</taxon>
        <taxon>Microbacteriaceae</taxon>
        <taxon>Ruicaihuangia</taxon>
    </lineage>
</organism>
<feature type="domain" description="LytR/CpsA/Psr regulator C-terminal" evidence="3">
    <location>
        <begin position="94"/>
        <end position="180"/>
    </location>
</feature>